<dbReference type="SUPFAM" id="SSF56112">
    <property type="entry name" value="Protein kinase-like (PK-like)"/>
    <property type="match status" value="1"/>
</dbReference>
<dbReference type="InterPro" id="IPR011990">
    <property type="entry name" value="TPR-like_helical_dom_sf"/>
</dbReference>
<feature type="repeat" description="TPR" evidence="5">
    <location>
        <begin position="637"/>
        <end position="670"/>
    </location>
</feature>
<evidence type="ECO:0000256" key="6">
    <source>
        <dbReference type="SAM" id="Coils"/>
    </source>
</evidence>
<proteinExistence type="predicted"/>
<dbReference type="SUPFAM" id="SSF48452">
    <property type="entry name" value="TPR-like"/>
    <property type="match status" value="4"/>
</dbReference>
<dbReference type="SMART" id="SM00028">
    <property type="entry name" value="TPR"/>
    <property type="match status" value="9"/>
</dbReference>
<dbReference type="Gene3D" id="1.10.510.10">
    <property type="entry name" value="Transferase(Phosphotransferase) domain 1"/>
    <property type="match status" value="1"/>
</dbReference>
<evidence type="ECO:0000256" key="8">
    <source>
        <dbReference type="SAM" id="Phobius"/>
    </source>
</evidence>
<dbReference type="PROSITE" id="PS50005">
    <property type="entry name" value="TPR"/>
    <property type="match status" value="1"/>
</dbReference>
<evidence type="ECO:0000256" key="5">
    <source>
        <dbReference type="PROSITE-ProRule" id="PRU00339"/>
    </source>
</evidence>
<gene>
    <name evidence="10" type="primary">pkn1_2</name>
    <name evidence="10" type="ORF">Poly51_12670</name>
</gene>
<keyword evidence="8" id="KW-0472">Membrane</keyword>
<dbReference type="EC" id="2.7.11.1" evidence="10"/>
<dbReference type="GO" id="GO:0005524">
    <property type="term" value="F:ATP binding"/>
    <property type="evidence" value="ECO:0007669"/>
    <property type="project" value="UniProtKB-KW"/>
</dbReference>
<dbReference type="Gene3D" id="3.30.200.20">
    <property type="entry name" value="Phosphorylase Kinase, domain 1"/>
    <property type="match status" value="1"/>
</dbReference>
<keyword evidence="8" id="KW-1133">Transmembrane helix</keyword>
<dbReference type="CDD" id="cd14014">
    <property type="entry name" value="STKc_PknB_like"/>
    <property type="match status" value="1"/>
</dbReference>
<dbReference type="Pfam" id="PF00069">
    <property type="entry name" value="Pkinase"/>
    <property type="match status" value="1"/>
</dbReference>
<reference evidence="10 11" key="1">
    <citation type="submission" date="2019-02" db="EMBL/GenBank/DDBJ databases">
        <title>Deep-cultivation of Planctomycetes and their phenomic and genomic characterization uncovers novel biology.</title>
        <authorList>
            <person name="Wiegand S."/>
            <person name="Jogler M."/>
            <person name="Boedeker C."/>
            <person name="Pinto D."/>
            <person name="Vollmers J."/>
            <person name="Rivas-Marin E."/>
            <person name="Kohn T."/>
            <person name="Peeters S.H."/>
            <person name="Heuer A."/>
            <person name="Rast P."/>
            <person name="Oberbeckmann S."/>
            <person name="Bunk B."/>
            <person name="Jeske O."/>
            <person name="Meyerdierks A."/>
            <person name="Storesund J.E."/>
            <person name="Kallscheuer N."/>
            <person name="Luecker S."/>
            <person name="Lage O.M."/>
            <person name="Pohl T."/>
            <person name="Merkel B.J."/>
            <person name="Hornburger P."/>
            <person name="Mueller R.-W."/>
            <person name="Bruemmer F."/>
            <person name="Labrenz M."/>
            <person name="Spormann A.M."/>
            <person name="Op Den Camp H."/>
            <person name="Overmann J."/>
            <person name="Amann R."/>
            <person name="Jetten M.S.M."/>
            <person name="Mascher T."/>
            <person name="Medema M.H."/>
            <person name="Devos D.P."/>
            <person name="Kaster A.-K."/>
            <person name="Ovreas L."/>
            <person name="Rohde M."/>
            <person name="Galperin M.Y."/>
            <person name="Jogler C."/>
        </authorList>
    </citation>
    <scope>NUCLEOTIDE SEQUENCE [LARGE SCALE GENOMIC DNA]</scope>
    <source>
        <strain evidence="10 11">Poly51</strain>
    </source>
</reference>
<dbReference type="PROSITE" id="PS00108">
    <property type="entry name" value="PROTEIN_KINASE_ST"/>
    <property type="match status" value="1"/>
</dbReference>
<evidence type="ECO:0000256" key="1">
    <source>
        <dbReference type="ARBA" id="ARBA00022679"/>
    </source>
</evidence>
<dbReference type="InterPro" id="IPR019734">
    <property type="entry name" value="TPR_rpt"/>
</dbReference>
<dbReference type="Pfam" id="PF13424">
    <property type="entry name" value="TPR_12"/>
    <property type="match status" value="3"/>
</dbReference>
<feature type="domain" description="Protein kinase" evidence="9">
    <location>
        <begin position="83"/>
        <end position="379"/>
    </location>
</feature>
<dbReference type="AlphaFoldDB" id="A0A5C6FFT0"/>
<protein>
    <submittedName>
        <fullName evidence="10">Serine/threonine-protein kinase Pkn1</fullName>
        <ecNumber evidence="10">2.7.11.1</ecNumber>
    </submittedName>
</protein>
<dbReference type="Gene3D" id="1.25.40.10">
    <property type="entry name" value="Tetratricopeptide repeat domain"/>
    <property type="match status" value="3"/>
</dbReference>
<comment type="caution">
    <text evidence="10">The sequence shown here is derived from an EMBL/GenBank/DDBJ whole genome shotgun (WGS) entry which is preliminary data.</text>
</comment>
<dbReference type="PANTHER" id="PTHR43289:SF6">
    <property type="entry name" value="SERINE_THREONINE-PROTEIN KINASE NEKL-3"/>
    <property type="match status" value="1"/>
</dbReference>
<keyword evidence="11" id="KW-1185">Reference proteome</keyword>
<dbReference type="PROSITE" id="PS50011">
    <property type="entry name" value="PROTEIN_KINASE_DOM"/>
    <property type="match status" value="1"/>
</dbReference>
<evidence type="ECO:0000256" key="7">
    <source>
        <dbReference type="SAM" id="MobiDB-lite"/>
    </source>
</evidence>
<evidence type="ECO:0000313" key="11">
    <source>
        <dbReference type="Proteomes" id="UP000318288"/>
    </source>
</evidence>
<evidence type="ECO:0000256" key="2">
    <source>
        <dbReference type="ARBA" id="ARBA00022741"/>
    </source>
</evidence>
<feature type="transmembrane region" description="Helical" evidence="8">
    <location>
        <begin position="404"/>
        <end position="425"/>
    </location>
</feature>
<keyword evidence="2" id="KW-0547">Nucleotide-binding</keyword>
<name>A0A5C6FFT0_9BACT</name>
<dbReference type="InterPro" id="IPR008271">
    <property type="entry name" value="Ser/Thr_kinase_AS"/>
</dbReference>
<organism evidence="10 11">
    <name type="scientific">Rubripirellula tenax</name>
    <dbReference type="NCBI Taxonomy" id="2528015"/>
    <lineage>
        <taxon>Bacteria</taxon>
        <taxon>Pseudomonadati</taxon>
        <taxon>Planctomycetota</taxon>
        <taxon>Planctomycetia</taxon>
        <taxon>Pirellulales</taxon>
        <taxon>Pirellulaceae</taxon>
        <taxon>Rubripirellula</taxon>
    </lineage>
</organism>
<evidence type="ECO:0000259" key="9">
    <source>
        <dbReference type="PROSITE" id="PS50011"/>
    </source>
</evidence>
<dbReference type="EMBL" id="SJPW01000002">
    <property type="protein sequence ID" value="TWU58489.1"/>
    <property type="molecule type" value="Genomic_DNA"/>
</dbReference>
<keyword evidence="1 10" id="KW-0808">Transferase</keyword>
<keyword evidence="5" id="KW-0802">TPR repeat</keyword>
<sequence>MPNDDVNPCQLSSIDELSRIFSQVVDMPRDRQETLLDELCPDHQVRQQLRAMLQADSSEDPLLDHSLVPKPVEVCVGEKIDGYELLQELARGGMGVVFLAEQIEPVRRKVALKVIKPGVDTREVIARFDAERHALSLMDHPNIAKVLDAGTTDAGRPYFVMELVKGQPITTYCDHKQMSAKERLELFLSVCRAIQHAHQKGIIHRDIKPSNVLVAEYDGRPVAKVIDFGVAKAINQSLTDMTMQTGFGQIIGTFEYMSPEQSRVNQLDVDTRSDIYSLGVLLYELLTGCPPFDKKRLRSVTWDEMLRIIREEDPPKPSVRLSEITETDANGKRDPGSPASLGNLVRNELDWIVMKAMEKDRTRRYETPSSLANDIERFLRGDAVAACPPSAAYLFRKFARRNKVVLATSAIVAASLVLGLIGTTWQAVRAGRAERVAEASRDAVAASRDEAETIIAFLKEHLLSLAGTESQVSVGTGLDPNVRDPNNRSVTLDRVRTQVDQRFADQPELQAKLKDTLASSFNSIGRYDVEASLYKDVLKYLDSDESRTREDRIRVMRQLGRAYLNQSQLAAAEPLFAEALDCSRQQLGNEHELTLLIRNDTAILRQQQGRYQEAEAEYQECLSLSRQLRGDDHPDTLDSQSNLAILYVVQGRLDEAEELHKRVLDVQQKNRPPNSARIAASSSNLGRCYLQRGRRDGGRGSFEAAASHLEKGLALYREARPLDHPETLEAQWTLAQVYCEQDRFEDAVPLLEDLVERLKRLRGSEYSTTLDAMNALGWACMHQGRFVDAENVLAEAVTTRRRLSLRDSPTVRVMGNLAIVYQRMGKLEKSIEQDTETFELAMDVVGPSHPETLSCLVRLGLSFLDGGRIDEGQVQLEKALDASKSLPGAFKIAGVLATSWKDAGDSVKARSWTDRQAQIARNNSVAGGSKLSVVLAECGTRLLAMRFFNDAEQYLRESIGDREADAPKDWTTYDTQSKLGEALFGQQRYGEAEPLLLEAFEGLKQHSEGTGDGRKADLGPALLRAINRLIAFYEAIENADEATRWRQKMADHTVSSKAVAGLH</sequence>
<evidence type="ECO:0000313" key="10">
    <source>
        <dbReference type="EMBL" id="TWU58489.1"/>
    </source>
</evidence>
<keyword evidence="3 10" id="KW-0418">Kinase</keyword>
<accession>A0A5C6FFT0</accession>
<feature type="coiled-coil region" evidence="6">
    <location>
        <begin position="597"/>
        <end position="624"/>
    </location>
</feature>
<keyword evidence="6" id="KW-0175">Coiled coil</keyword>
<dbReference type="InterPro" id="IPR011009">
    <property type="entry name" value="Kinase-like_dom_sf"/>
</dbReference>
<feature type="region of interest" description="Disordered" evidence="7">
    <location>
        <begin position="317"/>
        <end position="339"/>
    </location>
</feature>
<evidence type="ECO:0000256" key="3">
    <source>
        <dbReference type="ARBA" id="ARBA00022777"/>
    </source>
</evidence>
<keyword evidence="8" id="KW-0812">Transmembrane</keyword>
<dbReference type="Proteomes" id="UP000318288">
    <property type="component" value="Unassembled WGS sequence"/>
</dbReference>
<keyword evidence="4" id="KW-0067">ATP-binding</keyword>
<dbReference type="Pfam" id="PF13374">
    <property type="entry name" value="TPR_10"/>
    <property type="match status" value="1"/>
</dbReference>
<dbReference type="SMART" id="SM00220">
    <property type="entry name" value="S_TKc"/>
    <property type="match status" value="1"/>
</dbReference>
<evidence type="ECO:0000256" key="4">
    <source>
        <dbReference type="ARBA" id="ARBA00022840"/>
    </source>
</evidence>
<dbReference type="PANTHER" id="PTHR43289">
    <property type="entry name" value="MITOGEN-ACTIVATED PROTEIN KINASE KINASE KINASE 20-RELATED"/>
    <property type="match status" value="1"/>
</dbReference>
<dbReference type="InterPro" id="IPR000719">
    <property type="entry name" value="Prot_kinase_dom"/>
</dbReference>
<dbReference type="GO" id="GO:0004674">
    <property type="term" value="F:protein serine/threonine kinase activity"/>
    <property type="evidence" value="ECO:0007669"/>
    <property type="project" value="UniProtKB-EC"/>
</dbReference>